<dbReference type="InterPro" id="IPR027417">
    <property type="entry name" value="P-loop_NTPase"/>
</dbReference>
<evidence type="ECO:0000256" key="7">
    <source>
        <dbReference type="ARBA" id="ARBA00022840"/>
    </source>
</evidence>
<dbReference type="Gene3D" id="3.40.50.300">
    <property type="entry name" value="P-loop containing nucleotide triphosphate hydrolases"/>
    <property type="match status" value="1"/>
</dbReference>
<keyword evidence="6 9" id="KW-0418">Kinase</keyword>
<protein>
    <recommendedName>
        <fullName evidence="9">Adenylate kinase isoenzyme 6 homolog</fullName>
        <shortName evidence="9">AK6</shortName>
        <ecNumber evidence="9">2.7.4.3</ecNumber>
    </recommendedName>
    <alternativeName>
        <fullName evidence="9">Dual activity adenylate kinase/ATPase</fullName>
        <shortName evidence="9">AK/ATPase</shortName>
    </alternativeName>
</protein>
<comment type="caution">
    <text evidence="9">Lacks conserved residue(s) required for the propagation of feature annotation.</text>
</comment>
<dbReference type="Proteomes" id="UP000007148">
    <property type="component" value="Unassembled WGS sequence"/>
</dbReference>
<feature type="binding site" evidence="9">
    <location>
        <position position="122"/>
    </location>
    <ligand>
        <name>ATP</name>
        <dbReference type="ChEBI" id="CHEBI:30616"/>
    </ligand>
</feature>
<evidence type="ECO:0000313" key="11">
    <source>
        <dbReference type="Proteomes" id="UP000007148"/>
    </source>
</evidence>
<keyword evidence="2 9" id="KW-0690">Ribosome biogenesis</keyword>
<dbReference type="GO" id="GO:0005524">
    <property type="term" value="F:ATP binding"/>
    <property type="evidence" value="ECO:0007669"/>
    <property type="project" value="UniProtKB-KW"/>
</dbReference>
<feature type="region of interest" description="LID" evidence="9">
    <location>
        <begin position="121"/>
        <end position="131"/>
    </location>
</feature>
<reference evidence="10 11" key="1">
    <citation type="journal article" date="2011" name="PLoS Pathog.">
        <title>Endophytic Life Strategies Decoded by Genome and Transcriptome Analyses of the Mutualistic Root Symbiont Piriformospora indica.</title>
        <authorList>
            <person name="Zuccaro A."/>
            <person name="Lahrmann U."/>
            <person name="Guldener U."/>
            <person name="Langen G."/>
            <person name="Pfiffi S."/>
            <person name="Biedenkopf D."/>
            <person name="Wong P."/>
            <person name="Samans B."/>
            <person name="Grimm C."/>
            <person name="Basiewicz M."/>
            <person name="Murat C."/>
            <person name="Martin F."/>
            <person name="Kogel K.H."/>
        </authorList>
    </citation>
    <scope>NUCLEOTIDE SEQUENCE [LARGE SCALE GENOMIC DNA]</scope>
    <source>
        <strain evidence="10 11">DSM 11827</strain>
    </source>
</reference>
<dbReference type="eggNOG" id="KOG3347">
    <property type="taxonomic scope" value="Eukaryota"/>
</dbReference>
<proteinExistence type="inferred from homology"/>
<comment type="function">
    <text evidence="9">Broad-specificity nucleoside monophosphate (NMP) kinase that catalyzes the reversible transfer of the terminal phosphate group between nucleoside triphosphates and monophosphates. Has also ATPase activity. Involved in the late cytoplasmic maturation steps of the 40S ribosomal particles, specifically 18S rRNA maturation. While NMP activity is not required for ribosome maturation, ATPase activity is. Associates transiently with small ribosomal subunit protein uS11. ATP hydrolysis breaks the interaction with uS11. May temporarily remove uS11 from the ribosome to enable a conformational change of the ribosomal RNA that is needed for the final maturation step of the small ribosomal subunit. Its NMP activity may have a role in nuclear energy homeostasis.</text>
</comment>
<dbReference type="AlphaFoldDB" id="G4TMH8"/>
<evidence type="ECO:0000256" key="5">
    <source>
        <dbReference type="ARBA" id="ARBA00022741"/>
    </source>
</evidence>
<dbReference type="PANTHER" id="PTHR12595">
    <property type="entry name" value="POS9-ACTIVATING FACTOR FAP7-RELATED"/>
    <property type="match status" value="1"/>
</dbReference>
<evidence type="ECO:0000256" key="2">
    <source>
        <dbReference type="ARBA" id="ARBA00022517"/>
    </source>
</evidence>
<feature type="binding site" evidence="9">
    <location>
        <position position="24"/>
    </location>
    <ligand>
        <name>ATP</name>
        <dbReference type="ChEBI" id="CHEBI:30616"/>
    </ligand>
</feature>
<dbReference type="EC" id="2.7.4.3" evidence="9"/>
<name>G4TMH8_SERID</name>
<feature type="region of interest" description="NMPbind" evidence="9">
    <location>
        <begin position="46"/>
        <end position="69"/>
    </location>
</feature>
<comment type="subunit">
    <text evidence="9">Interacts with small ribosomal subunit protein uS11. Not a structural component of 43S pre-ribosomes, but transiently interacts with them by binding to uS11.</text>
</comment>
<gene>
    <name evidence="10" type="ORF">PIIN_06458</name>
</gene>
<dbReference type="FunCoup" id="G4TMH8">
    <property type="interactions" value="531"/>
</dbReference>
<dbReference type="InterPro" id="IPR020618">
    <property type="entry name" value="Adenyl_kinase_AK6"/>
</dbReference>
<comment type="catalytic activity">
    <reaction evidence="9">
        <text>AMP + ATP = 2 ADP</text>
        <dbReference type="Rhea" id="RHEA:12973"/>
        <dbReference type="ChEBI" id="CHEBI:30616"/>
        <dbReference type="ChEBI" id="CHEBI:456215"/>
        <dbReference type="ChEBI" id="CHEBI:456216"/>
        <dbReference type="EC" id="2.7.4.3"/>
    </reaction>
</comment>
<dbReference type="InParanoid" id="G4TMH8"/>
<evidence type="ECO:0000256" key="6">
    <source>
        <dbReference type="ARBA" id="ARBA00022777"/>
    </source>
</evidence>
<comment type="catalytic activity">
    <reaction evidence="9">
        <text>ATP + H2O = ADP + phosphate + H(+)</text>
        <dbReference type="Rhea" id="RHEA:13065"/>
        <dbReference type="ChEBI" id="CHEBI:15377"/>
        <dbReference type="ChEBI" id="CHEBI:15378"/>
        <dbReference type="ChEBI" id="CHEBI:30616"/>
        <dbReference type="ChEBI" id="CHEBI:43474"/>
        <dbReference type="ChEBI" id="CHEBI:456216"/>
    </reaction>
</comment>
<dbReference type="SUPFAM" id="SSF52540">
    <property type="entry name" value="P-loop containing nucleoside triphosphate hydrolases"/>
    <property type="match status" value="1"/>
</dbReference>
<dbReference type="EMBL" id="CAFZ01000169">
    <property type="protein sequence ID" value="CCA72521.1"/>
    <property type="molecule type" value="Genomic_DNA"/>
</dbReference>
<keyword evidence="3 9" id="KW-0698">rRNA processing</keyword>
<evidence type="ECO:0000256" key="3">
    <source>
        <dbReference type="ARBA" id="ARBA00022552"/>
    </source>
</evidence>
<dbReference type="OrthoDB" id="10251185at2759"/>
<feature type="binding site" evidence="9">
    <location>
        <position position="26"/>
    </location>
    <ligand>
        <name>ATP</name>
        <dbReference type="ChEBI" id="CHEBI:30616"/>
    </ligand>
</feature>
<accession>G4TMH8</accession>
<feature type="binding site" evidence="9">
    <location>
        <position position="28"/>
    </location>
    <ligand>
        <name>ATP</name>
        <dbReference type="ChEBI" id="CHEBI:30616"/>
    </ligand>
</feature>
<comment type="similarity">
    <text evidence="9">Belongs to the adenylate kinase family. AK6 subfamily.</text>
</comment>
<dbReference type="Pfam" id="PF13238">
    <property type="entry name" value="AAA_18"/>
    <property type="match status" value="1"/>
</dbReference>
<comment type="subcellular location">
    <subcellularLocation>
        <location evidence="9">Cytoplasm</location>
    </subcellularLocation>
    <subcellularLocation>
        <location evidence="9">Nucleus</location>
    </subcellularLocation>
</comment>
<feature type="binding site" evidence="9">
    <location>
        <position position="27"/>
    </location>
    <ligand>
        <name>ATP</name>
        <dbReference type="ChEBI" id="CHEBI:30616"/>
    </ligand>
</feature>
<dbReference type="OMA" id="QCEIFGT"/>
<dbReference type="GO" id="GO:0042274">
    <property type="term" value="P:ribosomal small subunit biogenesis"/>
    <property type="evidence" value="ECO:0007669"/>
    <property type="project" value="UniProtKB-UniRule"/>
</dbReference>
<dbReference type="GO" id="GO:0004017">
    <property type="term" value="F:AMP kinase activity"/>
    <property type="evidence" value="ECO:0007669"/>
    <property type="project" value="UniProtKB-UniRule"/>
</dbReference>
<dbReference type="HAMAP" id="MF_00039">
    <property type="entry name" value="Adenylate_kinase_AK6"/>
    <property type="match status" value="1"/>
</dbReference>
<comment type="caution">
    <text evidence="10">The sequence shown here is derived from an EMBL/GenBank/DDBJ whole genome shotgun (WGS) entry which is preliminary data.</text>
</comment>
<keyword evidence="7 9" id="KW-0067">ATP-binding</keyword>
<keyword evidence="11" id="KW-1185">Reference proteome</keyword>
<keyword evidence="1 9" id="KW-0963">Cytoplasm</keyword>
<keyword evidence="5 9" id="KW-0547">Nucleotide-binding</keyword>
<dbReference type="HOGENOM" id="CLU_079096_3_1_1"/>
<dbReference type="GO" id="GO:0006364">
    <property type="term" value="P:rRNA processing"/>
    <property type="evidence" value="ECO:0007669"/>
    <property type="project" value="UniProtKB-KW"/>
</dbReference>
<organism evidence="10 11">
    <name type="scientific">Serendipita indica (strain DSM 11827)</name>
    <name type="common">Root endophyte fungus</name>
    <name type="synonym">Piriformospora indica</name>
    <dbReference type="NCBI Taxonomy" id="1109443"/>
    <lineage>
        <taxon>Eukaryota</taxon>
        <taxon>Fungi</taxon>
        <taxon>Dikarya</taxon>
        <taxon>Basidiomycota</taxon>
        <taxon>Agaricomycotina</taxon>
        <taxon>Agaricomycetes</taxon>
        <taxon>Sebacinales</taxon>
        <taxon>Serendipitaceae</taxon>
        <taxon>Serendipita</taxon>
    </lineage>
</organism>
<keyword evidence="4 9" id="KW-0808">Transferase</keyword>
<feature type="binding site" evidence="9">
    <location>
        <position position="29"/>
    </location>
    <ligand>
        <name>ATP</name>
        <dbReference type="ChEBI" id="CHEBI:30616"/>
    </ligand>
</feature>
<sequence length="186" mass="21085">MDSTDDDQPAQRTAPVIVITGTPGTGKSTTAALLVESSPIPLKHINVGDLVRLHGLHEGFDDEWQSYIVDDDKVLDELEPLVADGGVVLDWHTCGIFPERWVDLVIVLRCDHTLLWERLEKRNYPLKKIQENNEAEILQTVLDEARESYADEIVIELNSDTVQEMESNVARIVQWIENWKKDNACP</sequence>
<keyword evidence="8 9" id="KW-0539">Nucleus</keyword>
<evidence type="ECO:0000256" key="8">
    <source>
        <dbReference type="ARBA" id="ARBA00023242"/>
    </source>
</evidence>
<evidence type="ECO:0000256" key="4">
    <source>
        <dbReference type="ARBA" id="ARBA00022679"/>
    </source>
</evidence>
<dbReference type="PANTHER" id="PTHR12595:SF0">
    <property type="entry name" value="ADENYLATE KINASE ISOENZYME 6"/>
    <property type="match status" value="1"/>
</dbReference>
<evidence type="ECO:0000256" key="9">
    <source>
        <dbReference type="HAMAP-Rule" id="MF_03173"/>
    </source>
</evidence>
<dbReference type="FunFam" id="3.40.50.300:FF:003001">
    <property type="entry name" value="Adenylate kinase isoenzyme 6"/>
    <property type="match status" value="1"/>
</dbReference>
<dbReference type="GO" id="GO:0005737">
    <property type="term" value="C:cytoplasm"/>
    <property type="evidence" value="ECO:0007669"/>
    <property type="project" value="UniProtKB-SubCell"/>
</dbReference>
<evidence type="ECO:0000313" key="10">
    <source>
        <dbReference type="EMBL" id="CCA72521.1"/>
    </source>
</evidence>
<dbReference type="GO" id="GO:0005634">
    <property type="term" value="C:nucleus"/>
    <property type="evidence" value="ECO:0007669"/>
    <property type="project" value="UniProtKB-SubCell"/>
</dbReference>
<dbReference type="STRING" id="1109443.G4TMH8"/>
<dbReference type="GO" id="GO:0016887">
    <property type="term" value="F:ATP hydrolysis activity"/>
    <property type="evidence" value="ECO:0007669"/>
    <property type="project" value="UniProtKB-UniRule"/>
</dbReference>
<evidence type="ECO:0000256" key="1">
    <source>
        <dbReference type="ARBA" id="ARBA00022490"/>
    </source>
</evidence>